<keyword evidence="1" id="KW-0472">Membrane</keyword>
<dbReference type="InterPro" id="IPR046672">
    <property type="entry name" value="DUF6542"/>
</dbReference>
<reference evidence="3 4" key="1">
    <citation type="submission" date="2021-03" db="EMBL/GenBank/DDBJ databases">
        <title>Sequencing the genomes of 1000 actinobacteria strains.</title>
        <authorList>
            <person name="Klenk H.-P."/>
        </authorList>
    </citation>
    <scope>NUCLEOTIDE SEQUENCE [LARGE SCALE GENOMIC DNA]</scope>
    <source>
        <strain evidence="3 4">DSM 46670</strain>
    </source>
</reference>
<dbReference type="Proteomes" id="UP001519332">
    <property type="component" value="Unassembled WGS sequence"/>
</dbReference>
<evidence type="ECO:0000313" key="4">
    <source>
        <dbReference type="Proteomes" id="UP001519332"/>
    </source>
</evidence>
<accession>A0ABS4T6L0</accession>
<gene>
    <name evidence="3" type="ORF">JOF56_000437</name>
</gene>
<keyword evidence="1" id="KW-1133">Transmembrane helix</keyword>
<dbReference type="EMBL" id="JAGINW010000001">
    <property type="protein sequence ID" value="MBP2320052.1"/>
    <property type="molecule type" value="Genomic_DNA"/>
</dbReference>
<name>A0ABS4T6L0_9PSEU</name>
<sequence>MSTRFEIPGWLAVLGPAAIVIGGLALGGAVFPISIAVSCVAAALLVHRPAFFAVAVQPPLITAIVVTGSVFLGGASILDGAALLAQTFPYLVGTMAAVAVILFVRSRLEARAKQRDAASHHQLVAAQPG</sequence>
<evidence type="ECO:0000256" key="1">
    <source>
        <dbReference type="SAM" id="Phobius"/>
    </source>
</evidence>
<feature type="transmembrane region" description="Helical" evidence="1">
    <location>
        <begin position="20"/>
        <end position="46"/>
    </location>
</feature>
<dbReference type="RefSeq" id="WP_209633844.1">
    <property type="nucleotide sequence ID" value="NZ_JAGINW010000001.1"/>
</dbReference>
<proteinExistence type="predicted"/>
<evidence type="ECO:0000259" key="2">
    <source>
        <dbReference type="Pfam" id="PF20177"/>
    </source>
</evidence>
<keyword evidence="4" id="KW-1185">Reference proteome</keyword>
<dbReference type="Pfam" id="PF20177">
    <property type="entry name" value="DUF6542"/>
    <property type="match status" value="1"/>
</dbReference>
<keyword evidence="1" id="KW-0812">Transmembrane</keyword>
<feature type="transmembrane region" description="Helical" evidence="1">
    <location>
        <begin position="58"/>
        <end position="77"/>
    </location>
</feature>
<evidence type="ECO:0000313" key="3">
    <source>
        <dbReference type="EMBL" id="MBP2320052.1"/>
    </source>
</evidence>
<feature type="domain" description="DUF6542" evidence="2">
    <location>
        <begin position="7"/>
        <end position="107"/>
    </location>
</feature>
<organism evidence="3 4">
    <name type="scientific">Kibdelosporangium banguiense</name>
    <dbReference type="NCBI Taxonomy" id="1365924"/>
    <lineage>
        <taxon>Bacteria</taxon>
        <taxon>Bacillati</taxon>
        <taxon>Actinomycetota</taxon>
        <taxon>Actinomycetes</taxon>
        <taxon>Pseudonocardiales</taxon>
        <taxon>Pseudonocardiaceae</taxon>
        <taxon>Kibdelosporangium</taxon>
    </lineage>
</organism>
<feature type="transmembrane region" description="Helical" evidence="1">
    <location>
        <begin position="83"/>
        <end position="104"/>
    </location>
</feature>
<comment type="caution">
    <text evidence="3">The sequence shown here is derived from an EMBL/GenBank/DDBJ whole genome shotgun (WGS) entry which is preliminary data.</text>
</comment>
<protein>
    <recommendedName>
        <fullName evidence="2">DUF6542 domain-containing protein</fullName>
    </recommendedName>
</protein>